<accession>A0A0D0PZQ6</accession>
<name>A0A0D0PZQ6_9RHOB</name>
<gene>
    <name evidence="2" type="ORF">Wenmar_03578</name>
</gene>
<dbReference type="OrthoDB" id="7652095at2"/>
<dbReference type="RefSeq" id="WP_018302067.1">
    <property type="nucleotide sequence ID" value="NZ_KB902281.1"/>
</dbReference>
<reference evidence="2 3" key="1">
    <citation type="submission" date="2013-01" db="EMBL/GenBank/DDBJ databases">
        <authorList>
            <person name="Fiebig A."/>
            <person name="Goeker M."/>
            <person name="Klenk H.-P.P."/>
        </authorList>
    </citation>
    <scope>NUCLEOTIDE SEQUENCE [LARGE SCALE GENOMIC DNA]</scope>
    <source>
        <strain evidence="2 3">DSM 24838</strain>
    </source>
</reference>
<comment type="caution">
    <text evidence="2">The sequence shown here is derived from an EMBL/GenBank/DDBJ whole genome shotgun (WGS) entry which is preliminary data.</text>
</comment>
<dbReference type="eggNOG" id="ENOG5033A5C">
    <property type="taxonomic scope" value="Bacteria"/>
</dbReference>
<dbReference type="AlphaFoldDB" id="A0A0D0PZQ6"/>
<dbReference type="EMBL" id="AONG01000019">
    <property type="protein sequence ID" value="KIQ67849.1"/>
    <property type="molecule type" value="Genomic_DNA"/>
</dbReference>
<organism evidence="2 3">
    <name type="scientific">Wenxinia marina DSM 24838</name>
    <dbReference type="NCBI Taxonomy" id="1123501"/>
    <lineage>
        <taxon>Bacteria</taxon>
        <taxon>Pseudomonadati</taxon>
        <taxon>Pseudomonadota</taxon>
        <taxon>Alphaproteobacteria</taxon>
        <taxon>Rhodobacterales</taxon>
        <taxon>Roseobacteraceae</taxon>
        <taxon>Wenxinia</taxon>
    </lineage>
</organism>
<dbReference type="STRING" id="1123501.Wenmar_03578"/>
<keyword evidence="3" id="KW-1185">Reference proteome</keyword>
<evidence type="ECO:0000313" key="3">
    <source>
        <dbReference type="Proteomes" id="UP000035100"/>
    </source>
</evidence>
<proteinExistence type="predicted"/>
<evidence type="ECO:0000256" key="1">
    <source>
        <dbReference type="SAM" id="SignalP"/>
    </source>
</evidence>
<keyword evidence="1" id="KW-0732">Signal</keyword>
<sequence length="132" mass="14458">MRREVLLLTAALALPQAASAQCRMAAAGASCAEVRTEAVRARDLGPAPVEIGAILPRDATRIVHELSYYGLPVPDGPWVYMRIEGDLYRVDYRTNEVLERVTARMRRPFPDTVSQGDRGGVVVVNRVHSAGE</sequence>
<protein>
    <submittedName>
        <fullName evidence="2">Wenxma_18, whole genome shotgun sequence</fullName>
    </submittedName>
</protein>
<evidence type="ECO:0000313" key="2">
    <source>
        <dbReference type="EMBL" id="KIQ67849.1"/>
    </source>
</evidence>
<feature type="signal peptide" evidence="1">
    <location>
        <begin position="1"/>
        <end position="20"/>
    </location>
</feature>
<feature type="chain" id="PRO_5002218917" evidence="1">
    <location>
        <begin position="21"/>
        <end position="132"/>
    </location>
</feature>
<dbReference type="Proteomes" id="UP000035100">
    <property type="component" value="Unassembled WGS sequence"/>
</dbReference>